<comment type="caution">
    <text evidence="2">The sequence shown here is derived from an EMBL/GenBank/DDBJ whole genome shotgun (WGS) entry which is preliminary data.</text>
</comment>
<dbReference type="InterPro" id="IPR029063">
    <property type="entry name" value="SAM-dependent_MTases_sf"/>
</dbReference>
<dbReference type="EMBL" id="JAZHXJ010000073">
    <property type="protein sequence ID" value="KAL1876834.1"/>
    <property type="molecule type" value="Genomic_DNA"/>
</dbReference>
<organism evidence="2 3">
    <name type="scientific">Phialemonium thermophilum</name>
    <dbReference type="NCBI Taxonomy" id="223376"/>
    <lineage>
        <taxon>Eukaryota</taxon>
        <taxon>Fungi</taxon>
        <taxon>Dikarya</taxon>
        <taxon>Ascomycota</taxon>
        <taxon>Pezizomycotina</taxon>
        <taxon>Sordariomycetes</taxon>
        <taxon>Sordariomycetidae</taxon>
        <taxon>Cephalothecales</taxon>
        <taxon>Cephalothecaceae</taxon>
        <taxon>Phialemonium</taxon>
    </lineage>
</organism>
<dbReference type="CDD" id="cd02440">
    <property type="entry name" value="AdoMet_MTases"/>
    <property type="match status" value="1"/>
</dbReference>
<name>A0ABR3XLG2_9PEZI</name>
<keyword evidence="3" id="KW-1185">Reference proteome</keyword>
<dbReference type="Gene3D" id="3.40.50.150">
    <property type="entry name" value="Vaccinia Virus protein VP39"/>
    <property type="match status" value="1"/>
</dbReference>
<evidence type="ECO:0008006" key="4">
    <source>
        <dbReference type="Google" id="ProtNLM"/>
    </source>
</evidence>
<sequence length="325" mass="36950">MSEAHIEVDPRTINDNDSAIDEQLSQFTASLTSSVVDYPVEHGRRYHAFRSGVYCLPNDELELDRLDLTHALMTKGIGEKLYLAPIDGSKLHRILDIGTGTGIWAICMGDEFPNAEVLGNDLSAVQPEWVPPNVKFEIDDVESPWSHQAPFDFIFCRYMAACILDWPKLVNSIYENLSPGGWAEFQDFDLQYYSEDGSLTKDHATYKWINTLLEAARKIGRDPCPGVQLEDRVREAGFKNITHQKFRFPIGPWAKDPKLKEIGLYNLAQVTQGLEAFSLRLFCDALGWEKNEVLVLTSKVRKELKDPNLHAQFDFHVVYGQKVLE</sequence>
<dbReference type="Proteomes" id="UP001586593">
    <property type="component" value="Unassembled WGS sequence"/>
</dbReference>
<gene>
    <name evidence="2" type="ORF">VTK73DRAFT_9136</name>
</gene>
<evidence type="ECO:0000313" key="3">
    <source>
        <dbReference type="Proteomes" id="UP001586593"/>
    </source>
</evidence>
<dbReference type="PANTHER" id="PTHR43591">
    <property type="entry name" value="METHYLTRANSFERASE"/>
    <property type="match status" value="1"/>
</dbReference>
<evidence type="ECO:0000313" key="2">
    <source>
        <dbReference type="EMBL" id="KAL1876834.1"/>
    </source>
</evidence>
<dbReference type="SUPFAM" id="SSF53335">
    <property type="entry name" value="S-adenosyl-L-methionine-dependent methyltransferases"/>
    <property type="match status" value="1"/>
</dbReference>
<protein>
    <recommendedName>
        <fullName evidence="4">Methyltransferase domain-containing protein</fullName>
    </recommendedName>
</protein>
<dbReference type="PANTHER" id="PTHR43591:SF10">
    <property type="entry name" value="ABC TRANSMEMBRANE TYPE-1 DOMAIN-CONTAINING PROTEIN-RELATED"/>
    <property type="match status" value="1"/>
</dbReference>
<dbReference type="Pfam" id="PF13489">
    <property type="entry name" value="Methyltransf_23"/>
    <property type="match status" value="1"/>
</dbReference>
<reference evidence="2 3" key="1">
    <citation type="journal article" date="2024" name="Commun. Biol.">
        <title>Comparative genomic analysis of thermophilic fungi reveals convergent evolutionary adaptations and gene losses.</title>
        <authorList>
            <person name="Steindorff A.S."/>
            <person name="Aguilar-Pontes M.V."/>
            <person name="Robinson A.J."/>
            <person name="Andreopoulos B."/>
            <person name="LaButti K."/>
            <person name="Kuo A."/>
            <person name="Mondo S."/>
            <person name="Riley R."/>
            <person name="Otillar R."/>
            <person name="Haridas S."/>
            <person name="Lipzen A."/>
            <person name="Grimwood J."/>
            <person name="Schmutz J."/>
            <person name="Clum A."/>
            <person name="Reid I.D."/>
            <person name="Moisan M.C."/>
            <person name="Butler G."/>
            <person name="Nguyen T.T.M."/>
            <person name="Dewar K."/>
            <person name="Conant G."/>
            <person name="Drula E."/>
            <person name="Henrissat B."/>
            <person name="Hansel C."/>
            <person name="Singer S."/>
            <person name="Hutchinson M.I."/>
            <person name="de Vries R.P."/>
            <person name="Natvig D.O."/>
            <person name="Powell A.J."/>
            <person name="Tsang A."/>
            <person name="Grigoriev I.V."/>
        </authorList>
    </citation>
    <scope>NUCLEOTIDE SEQUENCE [LARGE SCALE GENOMIC DNA]</scope>
    <source>
        <strain evidence="2 3">ATCC 24622</strain>
    </source>
</reference>
<evidence type="ECO:0000256" key="1">
    <source>
        <dbReference type="ARBA" id="ARBA00038158"/>
    </source>
</evidence>
<comment type="similarity">
    <text evidence="1">Belongs to the methyltransferase superfamily. LaeA methyltransferase family.</text>
</comment>
<accession>A0ABR3XLG2</accession>
<proteinExistence type="inferred from homology"/>